<evidence type="ECO:0000259" key="1">
    <source>
        <dbReference type="Pfam" id="PF00329"/>
    </source>
</evidence>
<organism evidence="2 3">
    <name type="scientific">Paucidesulfovibrio gracilis DSM 16080</name>
    <dbReference type="NCBI Taxonomy" id="1121449"/>
    <lineage>
        <taxon>Bacteria</taxon>
        <taxon>Pseudomonadati</taxon>
        <taxon>Thermodesulfobacteriota</taxon>
        <taxon>Desulfovibrionia</taxon>
        <taxon>Desulfovibrionales</taxon>
        <taxon>Desulfovibrionaceae</taxon>
        <taxon>Paucidesulfovibrio</taxon>
    </lineage>
</organism>
<dbReference type="InterPro" id="IPR012179">
    <property type="entry name" value="NiFe-hyd_3_EchD"/>
</dbReference>
<gene>
    <name evidence="2" type="ORF">SAMN02745704_00626</name>
</gene>
<feature type="domain" description="NADH:ubiquinone oxidoreductase 30kDa subunit" evidence="1">
    <location>
        <begin position="7"/>
        <end position="121"/>
    </location>
</feature>
<dbReference type="STRING" id="1121449.SAMN02745704_00626"/>
<proteinExistence type="predicted"/>
<dbReference type="AlphaFoldDB" id="A0A1T4WC27"/>
<dbReference type="OrthoDB" id="3178054at2"/>
<dbReference type="RefSeq" id="WP_078716199.1">
    <property type="nucleotide sequence ID" value="NZ_FUYC01000002.1"/>
</dbReference>
<dbReference type="InterPro" id="IPR001268">
    <property type="entry name" value="NADH_UbQ_OxRdtase_30kDa_su"/>
</dbReference>
<dbReference type="PIRSF" id="PIRSF036585">
    <property type="entry name" value="EchD"/>
    <property type="match status" value="1"/>
</dbReference>
<sequence length="123" mass="13690">MKGNEISVTRDNLVSEVMNMKNEGCRFVTISTALTAEDAVDVLYHFEKDFEVTHLRLSDHPLAEAMPSISGVYFGALLAENELQDLFGMKFSGLVLDFNRTLYLEEEVTVVPLVNNCKVAGTN</sequence>
<dbReference type="EMBL" id="FUYC01000002">
    <property type="protein sequence ID" value="SKA74261.1"/>
    <property type="molecule type" value="Genomic_DNA"/>
</dbReference>
<keyword evidence="3" id="KW-1185">Reference proteome</keyword>
<dbReference type="InterPro" id="IPR037232">
    <property type="entry name" value="NADH_quin_OxRdtase_su_C/D-like"/>
</dbReference>
<dbReference type="Gene3D" id="3.30.460.80">
    <property type="entry name" value="NADH:ubiquinone oxidoreductase, 30kDa subunit"/>
    <property type="match status" value="1"/>
</dbReference>
<dbReference type="GO" id="GO:0008137">
    <property type="term" value="F:NADH dehydrogenase (ubiquinone) activity"/>
    <property type="evidence" value="ECO:0007669"/>
    <property type="project" value="InterPro"/>
</dbReference>
<accession>A0A1T4WC27</accession>
<dbReference type="SUPFAM" id="SSF143243">
    <property type="entry name" value="Nqo5-like"/>
    <property type="match status" value="1"/>
</dbReference>
<protein>
    <submittedName>
        <fullName evidence="2">Respiratory-chain NADH dehydrogenase, subunit</fullName>
    </submittedName>
</protein>
<evidence type="ECO:0000313" key="2">
    <source>
        <dbReference type="EMBL" id="SKA74261.1"/>
    </source>
</evidence>
<reference evidence="2 3" key="1">
    <citation type="submission" date="2017-02" db="EMBL/GenBank/DDBJ databases">
        <authorList>
            <person name="Peterson S.W."/>
        </authorList>
    </citation>
    <scope>NUCLEOTIDE SEQUENCE [LARGE SCALE GENOMIC DNA]</scope>
    <source>
        <strain evidence="2 3">DSM 16080</strain>
    </source>
</reference>
<name>A0A1T4WC27_9BACT</name>
<dbReference type="Pfam" id="PF00329">
    <property type="entry name" value="Complex1_30kDa"/>
    <property type="match status" value="1"/>
</dbReference>
<dbReference type="Proteomes" id="UP000190027">
    <property type="component" value="Unassembled WGS sequence"/>
</dbReference>
<evidence type="ECO:0000313" key="3">
    <source>
        <dbReference type="Proteomes" id="UP000190027"/>
    </source>
</evidence>